<keyword evidence="4" id="KW-1185">Reference proteome</keyword>
<dbReference type="RefSeq" id="WP_346091634.1">
    <property type="nucleotide sequence ID" value="NZ_BAABKS010000029.1"/>
</dbReference>
<reference evidence="4" key="1">
    <citation type="journal article" date="2019" name="Int. J. Syst. Evol. Microbiol.">
        <title>The Global Catalogue of Microorganisms (GCM) 10K type strain sequencing project: providing services to taxonomists for standard genome sequencing and annotation.</title>
        <authorList>
            <consortium name="The Broad Institute Genomics Platform"/>
            <consortium name="The Broad Institute Genome Sequencing Center for Infectious Disease"/>
            <person name="Wu L."/>
            <person name="Ma J."/>
        </authorList>
    </citation>
    <scope>NUCLEOTIDE SEQUENCE [LARGE SCALE GENOMIC DNA]</scope>
    <source>
        <strain evidence="4">CCUG 49018</strain>
    </source>
</reference>
<comment type="caution">
    <text evidence="3">The sequence shown here is derived from an EMBL/GenBank/DDBJ whole genome shotgun (WGS) entry which is preliminary data.</text>
</comment>
<dbReference type="InterPro" id="IPR034660">
    <property type="entry name" value="DinB/YfiT-like"/>
</dbReference>
<sequence>MTDTIVPDGPVPGGPVPGGPAPGSPVPDGIVPDGKDWTWVLDEACPECGLDTRGVAPAEVGDRVRAALPGYRAALAAPGAARRPDPATWSALEYGCHVRDVFRIFDERLALMLRAEDPEFANWDQDVTAREDRYDLQGPAVVAAELVDAGERIAASWDAVRPDQWDRPARRGDGSVFTVATLSRYFLHDVEHHLHDLGVAPR</sequence>
<evidence type="ECO:0000313" key="3">
    <source>
        <dbReference type="EMBL" id="MFD1234813.1"/>
    </source>
</evidence>
<dbReference type="EMBL" id="JBHTMB010000141">
    <property type="protein sequence ID" value="MFD1234813.1"/>
    <property type="molecule type" value="Genomic_DNA"/>
</dbReference>
<dbReference type="Gene3D" id="1.20.120.450">
    <property type="entry name" value="dinb family like domain"/>
    <property type="match status" value="1"/>
</dbReference>
<accession>A0ABW3VIV4</accession>
<dbReference type="SUPFAM" id="SSF109854">
    <property type="entry name" value="DinB/YfiT-like putative metalloenzymes"/>
    <property type="match status" value="1"/>
</dbReference>
<dbReference type="InterPro" id="IPR024775">
    <property type="entry name" value="DinB-like"/>
</dbReference>
<feature type="domain" description="DinB-like" evidence="2">
    <location>
        <begin position="63"/>
        <end position="195"/>
    </location>
</feature>
<protein>
    <submittedName>
        <fullName evidence="3">DinB family protein</fullName>
    </submittedName>
</protein>
<gene>
    <name evidence="3" type="ORF">ACFQ34_16090</name>
</gene>
<dbReference type="Proteomes" id="UP001597182">
    <property type="component" value="Unassembled WGS sequence"/>
</dbReference>
<evidence type="ECO:0000313" key="4">
    <source>
        <dbReference type="Proteomes" id="UP001597182"/>
    </source>
</evidence>
<organism evidence="3 4">
    <name type="scientific">Pseudonocardia benzenivorans</name>
    <dbReference type="NCBI Taxonomy" id="228005"/>
    <lineage>
        <taxon>Bacteria</taxon>
        <taxon>Bacillati</taxon>
        <taxon>Actinomycetota</taxon>
        <taxon>Actinomycetes</taxon>
        <taxon>Pseudonocardiales</taxon>
        <taxon>Pseudonocardiaceae</taxon>
        <taxon>Pseudonocardia</taxon>
    </lineage>
</organism>
<proteinExistence type="predicted"/>
<feature type="compositionally biased region" description="Pro residues" evidence="1">
    <location>
        <begin position="9"/>
        <end position="25"/>
    </location>
</feature>
<evidence type="ECO:0000256" key="1">
    <source>
        <dbReference type="SAM" id="MobiDB-lite"/>
    </source>
</evidence>
<name>A0ABW3VIV4_9PSEU</name>
<dbReference type="Pfam" id="PF12867">
    <property type="entry name" value="DinB_2"/>
    <property type="match status" value="1"/>
</dbReference>
<feature type="region of interest" description="Disordered" evidence="1">
    <location>
        <begin position="1"/>
        <end position="30"/>
    </location>
</feature>
<evidence type="ECO:0000259" key="2">
    <source>
        <dbReference type="Pfam" id="PF12867"/>
    </source>
</evidence>